<dbReference type="CDD" id="cd23339">
    <property type="entry name" value="beta-trefoil_FSCN_fungal_FRG1-like"/>
    <property type="match status" value="1"/>
</dbReference>
<name>A0A180GL04_PUCT1</name>
<organism evidence="5">
    <name type="scientific">Puccinia triticina (isolate 1-1 / race 1 (BBBD))</name>
    <name type="common">Brown leaf rust fungus</name>
    <dbReference type="NCBI Taxonomy" id="630390"/>
    <lineage>
        <taxon>Eukaryota</taxon>
        <taxon>Fungi</taxon>
        <taxon>Dikarya</taxon>
        <taxon>Basidiomycota</taxon>
        <taxon>Pucciniomycotina</taxon>
        <taxon>Pucciniomycetes</taxon>
        <taxon>Pucciniales</taxon>
        <taxon>Pucciniaceae</taxon>
        <taxon>Puccinia</taxon>
    </lineage>
</organism>
<evidence type="ECO:0000256" key="2">
    <source>
        <dbReference type="ARBA" id="ARBA00010878"/>
    </source>
</evidence>
<dbReference type="GO" id="GO:0051015">
    <property type="term" value="F:actin filament binding"/>
    <property type="evidence" value="ECO:0007669"/>
    <property type="project" value="TreeGrafter"/>
</dbReference>
<dbReference type="Pfam" id="PF06229">
    <property type="entry name" value="FRG1"/>
    <property type="match status" value="1"/>
</dbReference>
<dbReference type="OrthoDB" id="5539371at2759"/>
<dbReference type="SUPFAM" id="SSF50405">
    <property type="entry name" value="Actin-crosslinking proteins"/>
    <property type="match status" value="1"/>
</dbReference>
<evidence type="ECO:0000313" key="6">
    <source>
        <dbReference type="EnsemblFungi" id="PTTG_06093-t43_1-p1"/>
    </source>
</evidence>
<accession>A0A180GL04</accession>
<dbReference type="VEuPathDB" id="FungiDB:PTTG_06093"/>
<dbReference type="InterPro" id="IPR008999">
    <property type="entry name" value="Actin-crosslinking"/>
</dbReference>
<dbReference type="GO" id="GO:0071013">
    <property type="term" value="C:catalytic step 2 spliceosome"/>
    <property type="evidence" value="ECO:0007669"/>
    <property type="project" value="TreeGrafter"/>
</dbReference>
<reference evidence="6" key="4">
    <citation type="submission" date="2025-05" db="UniProtKB">
        <authorList>
            <consortium name="EnsemblFungi"/>
        </authorList>
    </citation>
    <scope>IDENTIFICATION</scope>
    <source>
        <strain evidence="6">isolate 1-1 / race 1 (BBBD)</strain>
    </source>
</reference>
<dbReference type="Proteomes" id="UP000005240">
    <property type="component" value="Unassembled WGS sequence"/>
</dbReference>
<dbReference type="EMBL" id="ADAS02000054">
    <property type="protein sequence ID" value="OAV93148.1"/>
    <property type="molecule type" value="Genomic_DNA"/>
</dbReference>
<feature type="region of interest" description="Disordered" evidence="4">
    <location>
        <begin position="1"/>
        <end position="44"/>
    </location>
</feature>
<sequence length="284" mass="31404">MSSSKLMFKGDKKEKKKHRKRRRDQHEPDEHPEPTEGWLNPPSQAHIQGPLYIICIRPATGRAEESRPTALQSLEPADVNHVLVATRIIDSTHKLTLRTANARYLAADQLGAVSAEQEARGAQEEWAFEPVPASPNDDHPDPDGMFTLKSCLYNKLLSVEELASGKLVLRADSDSPAEPAAHLLVRMQAAELLKARKRLADEQAQKGLLSAAKTADAGLTILKPGQSFHDLEANNIRQYQARGAGRLQLPAEGNAGLKKARKEGRLAEELLDRRAKLKSDRYAK</sequence>
<dbReference type="GO" id="GO:0005730">
    <property type="term" value="C:nucleolus"/>
    <property type="evidence" value="ECO:0007669"/>
    <property type="project" value="UniProtKB-SubCell"/>
</dbReference>
<dbReference type="Gene3D" id="2.80.10.50">
    <property type="match status" value="1"/>
</dbReference>
<feature type="compositionally biased region" description="Basic and acidic residues" evidence="4">
    <location>
        <begin position="24"/>
        <end position="34"/>
    </location>
</feature>
<reference evidence="6 7" key="3">
    <citation type="journal article" date="2017" name="G3 (Bethesda)">
        <title>Comparative analysis highlights variable genome content of wheat rusts and divergence of the mating loci.</title>
        <authorList>
            <person name="Cuomo C.A."/>
            <person name="Bakkeren G."/>
            <person name="Khalil H.B."/>
            <person name="Panwar V."/>
            <person name="Joly D."/>
            <person name="Linning R."/>
            <person name="Sakthikumar S."/>
            <person name="Song X."/>
            <person name="Adiconis X."/>
            <person name="Fan L."/>
            <person name="Goldberg J.M."/>
            <person name="Levin J.Z."/>
            <person name="Young S."/>
            <person name="Zeng Q."/>
            <person name="Anikster Y."/>
            <person name="Bruce M."/>
            <person name="Wang M."/>
            <person name="Yin C."/>
            <person name="McCallum B."/>
            <person name="Szabo L.J."/>
            <person name="Hulbert S."/>
            <person name="Chen X."/>
            <person name="Fellers J.P."/>
        </authorList>
    </citation>
    <scope>NUCLEOTIDE SEQUENCE</scope>
    <source>
        <strain evidence="7">Isolate 1-1 / race 1 (BBBD)</strain>
        <strain evidence="6">isolate 1-1 / race 1 (BBBD)</strain>
    </source>
</reference>
<evidence type="ECO:0000313" key="7">
    <source>
        <dbReference type="Proteomes" id="UP000005240"/>
    </source>
</evidence>
<keyword evidence="7" id="KW-1185">Reference proteome</keyword>
<evidence type="ECO:0000256" key="1">
    <source>
        <dbReference type="ARBA" id="ARBA00004604"/>
    </source>
</evidence>
<evidence type="ECO:0000313" key="5">
    <source>
        <dbReference type="EMBL" id="OAV93148.1"/>
    </source>
</evidence>
<dbReference type="PANTHER" id="PTHR12928:SF0">
    <property type="entry name" value="FSHD REGION GENE 1"/>
    <property type="match status" value="1"/>
</dbReference>
<dbReference type="AlphaFoldDB" id="A0A180GL04"/>
<dbReference type="InterPro" id="IPR010414">
    <property type="entry name" value="FRG1"/>
</dbReference>
<reference evidence="5" key="1">
    <citation type="submission" date="2009-11" db="EMBL/GenBank/DDBJ databases">
        <authorList>
            <consortium name="The Broad Institute Genome Sequencing Platform"/>
            <person name="Ward D."/>
            <person name="Feldgarden M."/>
            <person name="Earl A."/>
            <person name="Young S.K."/>
            <person name="Zeng Q."/>
            <person name="Koehrsen M."/>
            <person name="Alvarado L."/>
            <person name="Berlin A."/>
            <person name="Bochicchio J."/>
            <person name="Borenstein D."/>
            <person name="Chapman S.B."/>
            <person name="Chen Z."/>
            <person name="Engels R."/>
            <person name="Freedman E."/>
            <person name="Gellesch M."/>
            <person name="Goldberg J."/>
            <person name="Griggs A."/>
            <person name="Gujja S."/>
            <person name="Heilman E."/>
            <person name="Heiman D."/>
            <person name="Hepburn T."/>
            <person name="Howarth C."/>
            <person name="Jen D."/>
            <person name="Larson L."/>
            <person name="Lewis B."/>
            <person name="Mehta T."/>
            <person name="Park D."/>
            <person name="Pearson M."/>
            <person name="Roberts A."/>
            <person name="Saif S."/>
            <person name="Shea T."/>
            <person name="Shenoy N."/>
            <person name="Sisk P."/>
            <person name="Stolte C."/>
            <person name="Sykes S."/>
            <person name="Thomson T."/>
            <person name="Walk T."/>
            <person name="White J."/>
            <person name="Yandava C."/>
            <person name="Izard J."/>
            <person name="Baranova O.V."/>
            <person name="Blanton J.M."/>
            <person name="Tanner A.C."/>
            <person name="Dewhirst F.E."/>
            <person name="Haas B."/>
            <person name="Nusbaum C."/>
            <person name="Birren B."/>
        </authorList>
    </citation>
    <scope>NUCLEOTIDE SEQUENCE [LARGE SCALE GENOMIC DNA]</scope>
    <source>
        <strain evidence="5">1-1 BBBD Race 1</strain>
    </source>
</reference>
<evidence type="ECO:0000256" key="4">
    <source>
        <dbReference type="SAM" id="MobiDB-lite"/>
    </source>
</evidence>
<reference evidence="5" key="2">
    <citation type="submission" date="2016-05" db="EMBL/GenBank/DDBJ databases">
        <title>Comparative analysis highlights variable genome content of wheat rusts and divergence of the mating loci.</title>
        <authorList>
            <person name="Cuomo C.A."/>
            <person name="Bakkeren G."/>
            <person name="Szabo L."/>
            <person name="Khalil H."/>
            <person name="Joly D."/>
            <person name="Goldberg J."/>
            <person name="Young S."/>
            <person name="Zeng Q."/>
            <person name="Fellers J."/>
        </authorList>
    </citation>
    <scope>NUCLEOTIDE SEQUENCE [LARGE SCALE GENOMIC DNA]</scope>
    <source>
        <strain evidence="5">1-1 BBBD Race 1</strain>
    </source>
</reference>
<comment type="similarity">
    <text evidence="2">Belongs to the FRG1 family.</text>
</comment>
<keyword evidence="3" id="KW-0539">Nucleus</keyword>
<proteinExistence type="inferred from homology"/>
<comment type="subcellular location">
    <subcellularLocation>
        <location evidence="1">Nucleus</location>
        <location evidence="1">Nucleolus</location>
    </subcellularLocation>
</comment>
<feature type="compositionally biased region" description="Basic residues" evidence="4">
    <location>
        <begin position="14"/>
        <end position="23"/>
    </location>
</feature>
<dbReference type="EnsemblFungi" id="PTTG_06093-t43_1">
    <property type="protein sequence ID" value="PTTG_06093-t43_1-p1"/>
    <property type="gene ID" value="PTTG_06093"/>
</dbReference>
<protein>
    <submittedName>
        <fullName evidence="5 6">Uncharacterized protein</fullName>
    </submittedName>
</protein>
<evidence type="ECO:0000256" key="3">
    <source>
        <dbReference type="ARBA" id="ARBA00023242"/>
    </source>
</evidence>
<gene>
    <name evidence="5" type="ORF">PTTG_06093</name>
</gene>
<dbReference type="PANTHER" id="PTHR12928">
    <property type="entry name" value="FRG1 PROTEIN"/>
    <property type="match status" value="1"/>
</dbReference>